<proteinExistence type="predicted"/>
<feature type="compositionally biased region" description="Pro residues" evidence="1">
    <location>
        <begin position="140"/>
        <end position="170"/>
    </location>
</feature>
<reference evidence="4 5" key="1">
    <citation type="submission" date="2024-10" db="EMBL/GenBank/DDBJ databases">
        <title>The Natural Products Discovery Center: Release of the First 8490 Sequenced Strains for Exploring Actinobacteria Biosynthetic Diversity.</title>
        <authorList>
            <person name="Kalkreuter E."/>
            <person name="Kautsar S.A."/>
            <person name="Yang D."/>
            <person name="Bader C.D."/>
            <person name="Teijaro C.N."/>
            <person name="Fluegel L."/>
            <person name="Davis C.M."/>
            <person name="Simpson J.R."/>
            <person name="Lauterbach L."/>
            <person name="Steele A.D."/>
            <person name="Gui C."/>
            <person name="Meng S."/>
            <person name="Li G."/>
            <person name="Viehrig K."/>
            <person name="Ye F."/>
            <person name="Su P."/>
            <person name="Kiefer A.F."/>
            <person name="Nichols A."/>
            <person name="Cepeda A.J."/>
            <person name="Yan W."/>
            <person name="Fan B."/>
            <person name="Jiang Y."/>
            <person name="Adhikari A."/>
            <person name="Zheng C.-J."/>
            <person name="Schuster L."/>
            <person name="Cowan T.M."/>
            <person name="Smanski M.J."/>
            <person name="Chevrette M.G."/>
            <person name="De Carvalho L.P.S."/>
            <person name="Shen B."/>
        </authorList>
    </citation>
    <scope>NUCLEOTIDE SEQUENCE [LARGE SCALE GENOMIC DNA]</scope>
    <source>
        <strain evidence="4 5">NPDC003029</strain>
    </source>
</reference>
<protein>
    <recommendedName>
        <fullName evidence="6">Secreted protein</fullName>
    </recommendedName>
</protein>
<keyword evidence="2" id="KW-0812">Transmembrane</keyword>
<name>A0ABW6RF68_9ACTN</name>
<evidence type="ECO:0000256" key="2">
    <source>
        <dbReference type="SAM" id="Phobius"/>
    </source>
</evidence>
<evidence type="ECO:0000313" key="5">
    <source>
        <dbReference type="Proteomes" id="UP001601976"/>
    </source>
</evidence>
<evidence type="ECO:0008006" key="6">
    <source>
        <dbReference type="Google" id="ProtNLM"/>
    </source>
</evidence>
<organism evidence="4 5">
    <name type="scientific">Streptomyces flavidovirens</name>
    <dbReference type="NCBI Taxonomy" id="67298"/>
    <lineage>
        <taxon>Bacteria</taxon>
        <taxon>Bacillati</taxon>
        <taxon>Actinomycetota</taxon>
        <taxon>Actinomycetes</taxon>
        <taxon>Kitasatosporales</taxon>
        <taxon>Streptomycetaceae</taxon>
        <taxon>Streptomyces</taxon>
    </lineage>
</organism>
<feature type="region of interest" description="Disordered" evidence="1">
    <location>
        <begin position="104"/>
        <end position="170"/>
    </location>
</feature>
<keyword evidence="3" id="KW-0732">Signal</keyword>
<keyword evidence="2" id="KW-0472">Membrane</keyword>
<evidence type="ECO:0000313" key="4">
    <source>
        <dbReference type="EMBL" id="MFF3340148.1"/>
    </source>
</evidence>
<sequence length="170" mass="17559">MTRSRRSRRSQGAVRLSAVTAAAVLFVLGVPAPASAQCSNPNFPSSRVFPTGKCPEGVATTASATVWCLLAIAFVLWLVLALSRHRPGTNADLELIDAVFSQAETDGGPTPRGEGISKPTLVLGPRTAATGHTGNTATLPAPPSTAPLAPPPAPPRAPQPPWPPQPPERP</sequence>
<feature type="signal peptide" evidence="3">
    <location>
        <begin position="1"/>
        <end position="36"/>
    </location>
</feature>
<dbReference type="Proteomes" id="UP001601976">
    <property type="component" value="Unassembled WGS sequence"/>
</dbReference>
<dbReference type="EMBL" id="JBIAPK010000004">
    <property type="protein sequence ID" value="MFF3340148.1"/>
    <property type="molecule type" value="Genomic_DNA"/>
</dbReference>
<feature type="chain" id="PRO_5045340831" description="Secreted protein" evidence="3">
    <location>
        <begin position="37"/>
        <end position="170"/>
    </location>
</feature>
<dbReference type="RefSeq" id="WP_387895937.1">
    <property type="nucleotide sequence ID" value="NZ_JBIAPK010000004.1"/>
</dbReference>
<keyword evidence="5" id="KW-1185">Reference proteome</keyword>
<comment type="caution">
    <text evidence="4">The sequence shown here is derived from an EMBL/GenBank/DDBJ whole genome shotgun (WGS) entry which is preliminary data.</text>
</comment>
<evidence type="ECO:0000256" key="3">
    <source>
        <dbReference type="SAM" id="SignalP"/>
    </source>
</evidence>
<gene>
    <name evidence="4" type="ORF">ACFYWW_15630</name>
</gene>
<keyword evidence="2" id="KW-1133">Transmembrane helix</keyword>
<evidence type="ECO:0000256" key="1">
    <source>
        <dbReference type="SAM" id="MobiDB-lite"/>
    </source>
</evidence>
<feature type="compositionally biased region" description="Low complexity" evidence="1">
    <location>
        <begin position="127"/>
        <end position="139"/>
    </location>
</feature>
<feature type="transmembrane region" description="Helical" evidence="2">
    <location>
        <begin position="60"/>
        <end position="80"/>
    </location>
</feature>
<accession>A0ABW6RF68</accession>